<keyword evidence="2" id="KW-1133">Transmembrane helix</keyword>
<name>A0A9P5YYI7_9AGAR</name>
<organism evidence="3 4">
    <name type="scientific">Pholiota conissans</name>
    <dbReference type="NCBI Taxonomy" id="109636"/>
    <lineage>
        <taxon>Eukaryota</taxon>
        <taxon>Fungi</taxon>
        <taxon>Dikarya</taxon>
        <taxon>Basidiomycota</taxon>
        <taxon>Agaricomycotina</taxon>
        <taxon>Agaricomycetes</taxon>
        <taxon>Agaricomycetidae</taxon>
        <taxon>Agaricales</taxon>
        <taxon>Agaricineae</taxon>
        <taxon>Strophariaceae</taxon>
        <taxon>Pholiota</taxon>
    </lineage>
</organism>
<feature type="transmembrane region" description="Helical" evidence="2">
    <location>
        <begin position="337"/>
        <end position="363"/>
    </location>
</feature>
<feature type="compositionally biased region" description="Basic and acidic residues" evidence="1">
    <location>
        <begin position="123"/>
        <end position="133"/>
    </location>
</feature>
<evidence type="ECO:0000256" key="1">
    <source>
        <dbReference type="SAM" id="MobiDB-lite"/>
    </source>
</evidence>
<sequence>MSLFTFPTYIPQAQSFSNAPSNRKVIQPSRSRSTSTTQMNDYYVPGSQRMAPLDTEQGQSSAVATMTLMQMVADSYERARVNWKKNADKDTVEGDDDPEHFGPVNEAQVGVEGWLVHAQFLPPRERTKSESKKSGLMTPSETEHESEIEIDSSKSLQKSRHLFPRQMLCRIKVKSLPSLSPVKIWKRMKTKTLSNTVFIRASPPLSPSREGSLASTLSTLDSETSISLNRKYKPPRGPYILRPKFMSPLRSRTMELEIEHAVAEEITRPTLPRRSATLPANIDQNTQSTDRSDLTLELIPTMRHMHQNYGAPSEIVHRRNANSNDISSPKRGLEITVWTVLGVTMLGYLCFFFVFLACFILGLKRMIHRGLSFWTNMSKKGVSDV</sequence>
<feature type="region of interest" description="Disordered" evidence="1">
    <location>
        <begin position="123"/>
        <end position="156"/>
    </location>
</feature>
<keyword evidence="2" id="KW-0472">Membrane</keyword>
<evidence type="ECO:0000313" key="3">
    <source>
        <dbReference type="EMBL" id="KAF9477433.1"/>
    </source>
</evidence>
<proteinExistence type="predicted"/>
<protein>
    <submittedName>
        <fullName evidence="3">Uncharacterized protein</fullName>
    </submittedName>
</protein>
<feature type="region of interest" description="Disordered" evidence="1">
    <location>
        <begin position="16"/>
        <end position="38"/>
    </location>
</feature>
<evidence type="ECO:0000256" key="2">
    <source>
        <dbReference type="SAM" id="Phobius"/>
    </source>
</evidence>
<accession>A0A9P5YYI7</accession>
<dbReference type="OrthoDB" id="3063096at2759"/>
<keyword evidence="4" id="KW-1185">Reference proteome</keyword>
<evidence type="ECO:0000313" key="4">
    <source>
        <dbReference type="Proteomes" id="UP000807469"/>
    </source>
</evidence>
<reference evidence="3" key="1">
    <citation type="submission" date="2020-11" db="EMBL/GenBank/DDBJ databases">
        <authorList>
            <consortium name="DOE Joint Genome Institute"/>
            <person name="Ahrendt S."/>
            <person name="Riley R."/>
            <person name="Andreopoulos W."/>
            <person name="Labutti K."/>
            <person name="Pangilinan J."/>
            <person name="Ruiz-Duenas F.J."/>
            <person name="Barrasa J.M."/>
            <person name="Sanchez-Garcia M."/>
            <person name="Camarero S."/>
            <person name="Miyauchi S."/>
            <person name="Serrano A."/>
            <person name="Linde D."/>
            <person name="Babiker R."/>
            <person name="Drula E."/>
            <person name="Ayuso-Fernandez I."/>
            <person name="Pacheco R."/>
            <person name="Padilla G."/>
            <person name="Ferreira P."/>
            <person name="Barriuso J."/>
            <person name="Kellner H."/>
            <person name="Castanera R."/>
            <person name="Alfaro M."/>
            <person name="Ramirez L."/>
            <person name="Pisabarro A.G."/>
            <person name="Kuo A."/>
            <person name="Tritt A."/>
            <person name="Lipzen A."/>
            <person name="He G."/>
            <person name="Yan M."/>
            <person name="Ng V."/>
            <person name="Cullen D."/>
            <person name="Martin F."/>
            <person name="Rosso M.-N."/>
            <person name="Henrissat B."/>
            <person name="Hibbett D."/>
            <person name="Martinez A.T."/>
            <person name="Grigoriev I.V."/>
        </authorList>
    </citation>
    <scope>NUCLEOTIDE SEQUENCE</scope>
    <source>
        <strain evidence="3">CIRM-BRFM 674</strain>
    </source>
</reference>
<dbReference type="AlphaFoldDB" id="A0A9P5YYI7"/>
<keyword evidence="2" id="KW-0812">Transmembrane</keyword>
<gene>
    <name evidence="3" type="ORF">BDN70DRAFT_896533</name>
</gene>
<dbReference type="EMBL" id="MU155261">
    <property type="protein sequence ID" value="KAF9477433.1"/>
    <property type="molecule type" value="Genomic_DNA"/>
</dbReference>
<dbReference type="Proteomes" id="UP000807469">
    <property type="component" value="Unassembled WGS sequence"/>
</dbReference>
<comment type="caution">
    <text evidence="3">The sequence shown here is derived from an EMBL/GenBank/DDBJ whole genome shotgun (WGS) entry which is preliminary data.</text>
</comment>